<feature type="compositionally biased region" description="Polar residues" evidence="1">
    <location>
        <begin position="170"/>
        <end position="181"/>
    </location>
</feature>
<feature type="region of interest" description="Disordered" evidence="1">
    <location>
        <begin position="35"/>
        <end position="215"/>
    </location>
</feature>
<evidence type="ECO:0000256" key="1">
    <source>
        <dbReference type="SAM" id="MobiDB-lite"/>
    </source>
</evidence>
<keyword evidence="3" id="KW-1185">Reference proteome</keyword>
<reference evidence="2" key="1">
    <citation type="submission" date="2022-07" db="EMBL/GenBank/DDBJ databases">
        <title>Genome Sequence of Leucocoprinus birnbaumii.</title>
        <authorList>
            <person name="Buettner E."/>
        </authorList>
    </citation>
    <scope>NUCLEOTIDE SEQUENCE</scope>
    <source>
        <strain evidence="2">VT141</strain>
    </source>
</reference>
<feature type="compositionally biased region" description="Polar residues" evidence="1">
    <location>
        <begin position="53"/>
        <end position="63"/>
    </location>
</feature>
<evidence type="ECO:0000313" key="3">
    <source>
        <dbReference type="Proteomes" id="UP001213000"/>
    </source>
</evidence>
<comment type="caution">
    <text evidence="2">The sequence shown here is derived from an EMBL/GenBank/DDBJ whole genome shotgun (WGS) entry which is preliminary data.</text>
</comment>
<dbReference type="Proteomes" id="UP001213000">
    <property type="component" value="Unassembled WGS sequence"/>
</dbReference>
<protein>
    <submittedName>
        <fullName evidence="2">Uncharacterized protein</fullName>
    </submittedName>
</protein>
<feature type="compositionally biased region" description="Basic and acidic residues" evidence="1">
    <location>
        <begin position="203"/>
        <end position="215"/>
    </location>
</feature>
<feature type="compositionally biased region" description="Basic and acidic residues" evidence="1">
    <location>
        <begin position="35"/>
        <end position="51"/>
    </location>
</feature>
<name>A0AAD5VX31_9AGAR</name>
<evidence type="ECO:0000313" key="2">
    <source>
        <dbReference type="EMBL" id="KAJ3571947.1"/>
    </source>
</evidence>
<dbReference type="EMBL" id="JANIEX010000164">
    <property type="protein sequence ID" value="KAJ3571947.1"/>
    <property type="molecule type" value="Genomic_DNA"/>
</dbReference>
<accession>A0AAD5VX31</accession>
<feature type="compositionally biased region" description="Low complexity" evidence="1">
    <location>
        <begin position="77"/>
        <end position="95"/>
    </location>
</feature>
<gene>
    <name evidence="2" type="ORF">NP233_g3424</name>
</gene>
<organism evidence="2 3">
    <name type="scientific">Leucocoprinus birnbaumii</name>
    <dbReference type="NCBI Taxonomy" id="56174"/>
    <lineage>
        <taxon>Eukaryota</taxon>
        <taxon>Fungi</taxon>
        <taxon>Dikarya</taxon>
        <taxon>Basidiomycota</taxon>
        <taxon>Agaricomycotina</taxon>
        <taxon>Agaricomycetes</taxon>
        <taxon>Agaricomycetidae</taxon>
        <taxon>Agaricales</taxon>
        <taxon>Agaricineae</taxon>
        <taxon>Agaricaceae</taxon>
        <taxon>Leucocoprinus</taxon>
    </lineage>
</organism>
<proteinExistence type="predicted"/>
<feature type="compositionally biased region" description="Polar residues" evidence="1">
    <location>
        <begin position="115"/>
        <end position="125"/>
    </location>
</feature>
<dbReference type="AlphaFoldDB" id="A0AAD5VX31"/>
<sequence>MKRWPSTNSLAFSGYQNLKLEELLCGRPPYDVYAKRDQTTQLQRKPDDHQVTPHYTSYQQSTETEMKRNTPVPEPYNTTTSPNQQSSQNSTTMSSERSTSNKYSHLPSGVDPSFSDPTQQAQHHQTAGMMEEEDHPPFVSASESSKYNMIPDPKFAREYIGPGPEREMPQTASTTADTFESTESRQRSTRLQNDPLLGSEKFGIPRESKPTQERR</sequence>